<evidence type="ECO:0000256" key="1">
    <source>
        <dbReference type="ARBA" id="ARBA00008761"/>
    </source>
</evidence>
<feature type="domain" description="Probable transposase IS891/IS1136/IS1341" evidence="5">
    <location>
        <begin position="10"/>
        <end position="63"/>
    </location>
</feature>
<dbReference type="AlphaFoldDB" id="T2IWL8"/>
<evidence type="ECO:0000259" key="6">
    <source>
        <dbReference type="Pfam" id="PF07282"/>
    </source>
</evidence>
<keyword evidence="3" id="KW-0238">DNA-binding</keyword>
<dbReference type="NCBIfam" id="NF040570">
    <property type="entry name" value="guided_TnpB"/>
    <property type="match status" value="1"/>
</dbReference>
<dbReference type="NCBIfam" id="TIGR01766">
    <property type="entry name" value="IS200/IS605 family accessory protein TnpB-like domain"/>
    <property type="match status" value="1"/>
</dbReference>
<protein>
    <submittedName>
        <fullName evidence="7">Transposase</fullName>
    </submittedName>
</protein>
<dbReference type="InterPro" id="IPR010095">
    <property type="entry name" value="Cas12f1-like_TNB"/>
</dbReference>
<dbReference type="Pfam" id="PF07282">
    <property type="entry name" value="Cas12f1-like_TNB"/>
    <property type="match status" value="1"/>
</dbReference>
<organism evidence="7 8">
    <name type="scientific">Crocosphaera watsonii WH 0005</name>
    <dbReference type="NCBI Taxonomy" id="423472"/>
    <lineage>
        <taxon>Bacteria</taxon>
        <taxon>Bacillati</taxon>
        <taxon>Cyanobacteriota</taxon>
        <taxon>Cyanophyceae</taxon>
        <taxon>Oscillatoriophycideae</taxon>
        <taxon>Chroococcales</taxon>
        <taxon>Aphanothecaceae</taxon>
        <taxon>Crocosphaera</taxon>
    </lineage>
</organism>
<sequence>MLGNRRAGISASKNAVKYYQKLRKKHKRITNIREDFLQKTTTLLAKTYQHILVEDLNIKGMMANHKLSDALSNLGLYRFRELLSYKQECFGFLLTIVDRWFPSSKTCSVCGNIQDMPLCERVYHCQNCGQVMDRDLNASINLENWTKNADGLWVNPLAQSKGERLWTRRSRLPWLKQELNIKPV</sequence>
<evidence type="ECO:0000313" key="7">
    <source>
        <dbReference type="EMBL" id="CCQ56515.1"/>
    </source>
</evidence>
<evidence type="ECO:0000256" key="2">
    <source>
        <dbReference type="ARBA" id="ARBA00022578"/>
    </source>
</evidence>
<reference evidence="7 8" key="2">
    <citation type="submission" date="2013-09" db="EMBL/GenBank/DDBJ databases">
        <title>Whole genome comparison of six Crocosphaera watsonii strains with differing phenotypes.</title>
        <authorList>
            <person name="Bench S.R."/>
            <person name="Heller P."/>
            <person name="Frank I."/>
            <person name="Arciniega M."/>
            <person name="Shilova I.N."/>
            <person name="Zehr J.P."/>
        </authorList>
    </citation>
    <scope>NUCLEOTIDE SEQUENCE [LARGE SCALE GENOMIC DNA]</scope>
    <source>
        <strain evidence="7 8">WH 0005</strain>
    </source>
</reference>
<comment type="caution">
    <text evidence="7">The sequence shown here is derived from an EMBL/GenBank/DDBJ whole genome shotgun (WGS) entry which is preliminary data.</text>
</comment>
<reference evidence="7 8" key="1">
    <citation type="submission" date="2013-01" db="EMBL/GenBank/DDBJ databases">
        <authorList>
            <person name="Bench S."/>
        </authorList>
    </citation>
    <scope>NUCLEOTIDE SEQUENCE [LARGE SCALE GENOMIC DNA]</scope>
    <source>
        <strain evidence="7 8">WH 0005</strain>
    </source>
</reference>
<dbReference type="EMBL" id="CAQL01000640">
    <property type="protein sequence ID" value="CCQ56515.1"/>
    <property type="molecule type" value="Genomic_DNA"/>
</dbReference>
<feature type="domain" description="Cas12f1-like TNB" evidence="6">
    <location>
        <begin position="77"/>
        <end position="142"/>
    </location>
</feature>
<dbReference type="Pfam" id="PF01385">
    <property type="entry name" value="OrfB_IS605"/>
    <property type="match status" value="1"/>
</dbReference>
<dbReference type="GO" id="GO:0003677">
    <property type="term" value="F:DNA binding"/>
    <property type="evidence" value="ECO:0007669"/>
    <property type="project" value="UniProtKB-KW"/>
</dbReference>
<comment type="similarity">
    <text evidence="1">In the C-terminal section; belongs to the transposase 35 family.</text>
</comment>
<dbReference type="GO" id="GO:0032196">
    <property type="term" value="P:transposition"/>
    <property type="evidence" value="ECO:0007669"/>
    <property type="project" value="UniProtKB-KW"/>
</dbReference>
<name>T2IWL8_CROWT</name>
<proteinExistence type="inferred from homology"/>
<dbReference type="GO" id="GO:0006310">
    <property type="term" value="P:DNA recombination"/>
    <property type="evidence" value="ECO:0007669"/>
    <property type="project" value="UniProtKB-KW"/>
</dbReference>
<evidence type="ECO:0000256" key="3">
    <source>
        <dbReference type="ARBA" id="ARBA00023125"/>
    </source>
</evidence>
<evidence type="ECO:0000313" key="8">
    <source>
        <dbReference type="Proteomes" id="UP000017981"/>
    </source>
</evidence>
<dbReference type="Proteomes" id="UP000017981">
    <property type="component" value="Unassembled WGS sequence"/>
</dbReference>
<dbReference type="InterPro" id="IPR001959">
    <property type="entry name" value="Transposase"/>
</dbReference>
<keyword evidence="2" id="KW-0815">Transposition</keyword>
<gene>
    <name evidence="7" type="ORF">CWATWH0005_5793</name>
</gene>
<keyword evidence="4" id="KW-0233">DNA recombination</keyword>
<evidence type="ECO:0000256" key="4">
    <source>
        <dbReference type="ARBA" id="ARBA00023172"/>
    </source>
</evidence>
<evidence type="ECO:0000259" key="5">
    <source>
        <dbReference type="Pfam" id="PF01385"/>
    </source>
</evidence>
<accession>T2IWL8</accession>